<evidence type="ECO:0000313" key="2">
    <source>
        <dbReference type="Proteomes" id="UP001179181"/>
    </source>
</evidence>
<name>A0ABX0UGZ3_9BACT</name>
<dbReference type="EMBL" id="JAASQJ010000001">
    <property type="protein sequence ID" value="NIJ52283.1"/>
    <property type="molecule type" value="Genomic_DNA"/>
</dbReference>
<comment type="caution">
    <text evidence="1">The sequence shown here is derived from an EMBL/GenBank/DDBJ whole genome shotgun (WGS) entry which is preliminary data.</text>
</comment>
<gene>
    <name evidence="1" type="ORF">FHS68_001439</name>
</gene>
<accession>A0ABX0UGZ3</accession>
<protein>
    <submittedName>
        <fullName evidence="1">Uncharacterized protein</fullName>
    </submittedName>
</protein>
<reference evidence="1 2" key="1">
    <citation type="submission" date="2020-03" db="EMBL/GenBank/DDBJ databases">
        <title>Genomic Encyclopedia of Type Strains, Phase IV (KMG-IV): sequencing the most valuable type-strain genomes for metagenomic binning, comparative biology and taxonomic classification.</title>
        <authorList>
            <person name="Goeker M."/>
        </authorList>
    </citation>
    <scope>NUCLEOTIDE SEQUENCE [LARGE SCALE GENOMIC DNA]</scope>
    <source>
        <strain evidence="1 2">DSM 102865</strain>
    </source>
</reference>
<proteinExistence type="predicted"/>
<organism evidence="1 2">
    <name type="scientific">Dyadobacter arcticus</name>
    <dbReference type="NCBI Taxonomy" id="1078754"/>
    <lineage>
        <taxon>Bacteria</taxon>
        <taxon>Pseudomonadati</taxon>
        <taxon>Bacteroidota</taxon>
        <taxon>Cytophagia</taxon>
        <taxon>Cytophagales</taxon>
        <taxon>Spirosomataceae</taxon>
        <taxon>Dyadobacter</taxon>
    </lineage>
</organism>
<dbReference type="Proteomes" id="UP001179181">
    <property type="component" value="Unassembled WGS sequence"/>
</dbReference>
<sequence length="97" mass="11416">MSASKKMIESGMPELYLLDEVSAEVREDVERMATKPVHEYDKMLEQLRPTDEVIVWDMDRLGAYYAGAYCTNKDLESEWYPVQKCQSATDRYDYTTW</sequence>
<keyword evidence="2" id="KW-1185">Reference proteome</keyword>
<evidence type="ECO:0000313" key="1">
    <source>
        <dbReference type="EMBL" id="NIJ52283.1"/>
    </source>
</evidence>